<evidence type="ECO:0000256" key="3">
    <source>
        <dbReference type="SAM" id="Phobius"/>
    </source>
</evidence>
<dbReference type="Gene3D" id="3.20.20.70">
    <property type="entry name" value="Aldolase class I"/>
    <property type="match status" value="1"/>
</dbReference>
<dbReference type="GO" id="GO:0015930">
    <property type="term" value="F:glutamate synthase activity"/>
    <property type="evidence" value="ECO:0007669"/>
    <property type="project" value="InterPro"/>
</dbReference>
<dbReference type="STRING" id="64971.SAMN05421831_10196"/>
<dbReference type="PIRSF" id="PIRSF006429">
    <property type="entry name" value="GOGAT_lg_2"/>
    <property type="match status" value="1"/>
</dbReference>
<keyword evidence="3" id="KW-0472">Membrane</keyword>
<feature type="transmembrane region" description="Helical" evidence="3">
    <location>
        <begin position="20"/>
        <end position="39"/>
    </location>
</feature>
<dbReference type="PANTHER" id="PTHR43819:SF1">
    <property type="entry name" value="ARCHAEAL-TYPE GLUTAMATE SYNTHASE [NADPH]"/>
    <property type="match status" value="1"/>
</dbReference>
<proteinExistence type="inferred from homology"/>
<dbReference type="InterPro" id="IPR024188">
    <property type="entry name" value="GltB"/>
</dbReference>
<accession>A0A1H6QF26</accession>
<dbReference type="SUPFAM" id="SSF51395">
    <property type="entry name" value="FMN-linked oxidoreductases"/>
    <property type="match status" value="1"/>
</dbReference>
<reference evidence="6" key="1">
    <citation type="submission" date="2016-10" db="EMBL/GenBank/DDBJ databases">
        <authorList>
            <person name="Varghese N."/>
            <person name="Submissions S."/>
        </authorList>
    </citation>
    <scope>NUCLEOTIDE SEQUENCE [LARGE SCALE GENOMIC DNA]</scope>
    <source>
        <strain evidence="6">DSM 7165</strain>
    </source>
</reference>
<comment type="similarity">
    <text evidence="1 2">Belongs to the glutamate synthase family.</text>
</comment>
<dbReference type="Pfam" id="PF01645">
    <property type="entry name" value="Glu_synthase"/>
    <property type="match status" value="1"/>
</dbReference>
<dbReference type="GO" id="GO:0006537">
    <property type="term" value="P:glutamate biosynthetic process"/>
    <property type="evidence" value="ECO:0007669"/>
    <property type="project" value="InterPro"/>
</dbReference>
<dbReference type="InterPro" id="IPR013785">
    <property type="entry name" value="Aldolase_TIM"/>
</dbReference>
<evidence type="ECO:0000313" key="6">
    <source>
        <dbReference type="Proteomes" id="UP000242999"/>
    </source>
</evidence>
<feature type="domain" description="Glutamate synthase" evidence="4">
    <location>
        <begin position="150"/>
        <end position="467"/>
    </location>
</feature>
<protein>
    <submittedName>
        <fullName evidence="5">Glutamate synthase domain-containing protein 2</fullName>
    </submittedName>
</protein>
<dbReference type="EMBL" id="FNYH01000001">
    <property type="protein sequence ID" value="SEI37815.1"/>
    <property type="molecule type" value="Genomic_DNA"/>
</dbReference>
<evidence type="ECO:0000313" key="5">
    <source>
        <dbReference type="EMBL" id="SEI37815.1"/>
    </source>
</evidence>
<evidence type="ECO:0000259" key="4">
    <source>
        <dbReference type="Pfam" id="PF01645"/>
    </source>
</evidence>
<gene>
    <name evidence="5" type="ORF">SAMN05421831_10196</name>
</gene>
<name>A0A1H6QF26_9GAMM</name>
<sequence>MQPHTVLSELALNVLGFTQLVFFTGLIVAAVVLVVMYWVDKNQTKHAIRRNFPLLGRFRYFFEYLGEFFRQYFFAMDREEMPFNRAQRSWIYRAAKNLDNTVAFGSTRDLRVPGTILFLNSAYPILEQEAQVSPARQIGPYTRHPYDAPSIFNISGMSYGALSKPAVQALSRGAALAGCWMNTGEGGLSPYHLEGGCDIVFQIGTAKYGVRNHEGHLDAEKLTAMAAHPQVKMFELKLSQGAKPGKGGMLPGSKVSEEIALIRAIPVGEDSFSPNRHPDIQTSADLLDRIAFIREVTGKPCGIKFVMGDHQWLEDLFHEITTRGLESAPDFITLDSADGGTGAAPMPLIDAVGLTLKESLPLLVDMLIAHGLRERIRVIASGKLVNPTHVAWALAMGADFCVTARGFMFSLGCIQAFQCNKNTCPTGITTHDPELQQGLVASDKAERVAQYHRHLLHEVGMIAHSCGVVEPRGLTRNQVHLVQADGRSVNAAHLYANQYQGPQA</sequence>
<keyword evidence="6" id="KW-1185">Reference proteome</keyword>
<dbReference type="Proteomes" id="UP000242999">
    <property type="component" value="Unassembled WGS sequence"/>
</dbReference>
<evidence type="ECO:0000256" key="2">
    <source>
        <dbReference type="PIRNR" id="PIRNR006429"/>
    </source>
</evidence>
<dbReference type="InterPro" id="IPR002932">
    <property type="entry name" value="Glu_synthdom"/>
</dbReference>
<dbReference type="CDD" id="cd02808">
    <property type="entry name" value="GltS_FMN"/>
    <property type="match status" value="1"/>
</dbReference>
<keyword evidence="3" id="KW-0812">Transmembrane</keyword>
<evidence type="ECO:0000256" key="1">
    <source>
        <dbReference type="ARBA" id="ARBA00009716"/>
    </source>
</evidence>
<organism evidence="5 6">
    <name type="scientific">Allopseudospirillum japonicum</name>
    <dbReference type="NCBI Taxonomy" id="64971"/>
    <lineage>
        <taxon>Bacteria</taxon>
        <taxon>Pseudomonadati</taxon>
        <taxon>Pseudomonadota</taxon>
        <taxon>Gammaproteobacteria</taxon>
        <taxon>Oceanospirillales</taxon>
        <taxon>Oceanospirillaceae</taxon>
        <taxon>Allopseudospirillum</taxon>
    </lineage>
</organism>
<keyword evidence="3" id="KW-1133">Transmembrane helix</keyword>
<dbReference type="RefSeq" id="WP_177166724.1">
    <property type="nucleotide sequence ID" value="NZ_FNYH01000001.1"/>
</dbReference>
<dbReference type="AlphaFoldDB" id="A0A1H6QF26"/>
<dbReference type="PANTHER" id="PTHR43819">
    <property type="entry name" value="ARCHAEAL-TYPE GLUTAMATE SYNTHASE [NADPH]"/>
    <property type="match status" value="1"/>
</dbReference>